<dbReference type="EMBL" id="JABSTV010001248">
    <property type="protein sequence ID" value="KAH7969562.1"/>
    <property type="molecule type" value="Genomic_DNA"/>
</dbReference>
<feature type="region of interest" description="Disordered" evidence="1">
    <location>
        <begin position="175"/>
        <end position="210"/>
    </location>
</feature>
<dbReference type="Proteomes" id="UP000821837">
    <property type="component" value="Unassembled WGS sequence"/>
</dbReference>
<feature type="region of interest" description="Disordered" evidence="1">
    <location>
        <begin position="1"/>
        <end position="54"/>
    </location>
</feature>
<dbReference type="AlphaFoldDB" id="A0A9D4Q874"/>
<reference evidence="2" key="2">
    <citation type="submission" date="2021-09" db="EMBL/GenBank/DDBJ databases">
        <authorList>
            <person name="Jia N."/>
            <person name="Wang J."/>
            <person name="Shi W."/>
            <person name="Du L."/>
            <person name="Sun Y."/>
            <person name="Zhan W."/>
            <person name="Jiang J."/>
            <person name="Wang Q."/>
            <person name="Zhang B."/>
            <person name="Ji P."/>
            <person name="Sakyi L.B."/>
            <person name="Cui X."/>
            <person name="Yuan T."/>
            <person name="Jiang B."/>
            <person name="Yang W."/>
            <person name="Lam T.T.-Y."/>
            <person name="Chang Q."/>
            <person name="Ding S."/>
            <person name="Wang X."/>
            <person name="Zhu J."/>
            <person name="Ruan X."/>
            <person name="Zhao L."/>
            <person name="Wei J."/>
            <person name="Que T."/>
            <person name="Du C."/>
            <person name="Cheng J."/>
            <person name="Dai P."/>
            <person name="Han X."/>
            <person name="Huang E."/>
            <person name="Gao Y."/>
            <person name="Liu J."/>
            <person name="Shao H."/>
            <person name="Ye R."/>
            <person name="Li L."/>
            <person name="Wei W."/>
            <person name="Wang X."/>
            <person name="Wang C."/>
            <person name="Huo Q."/>
            <person name="Li W."/>
            <person name="Guo W."/>
            <person name="Chen H."/>
            <person name="Chen S."/>
            <person name="Zhou L."/>
            <person name="Zhou L."/>
            <person name="Ni X."/>
            <person name="Tian J."/>
            <person name="Zhou Y."/>
            <person name="Sheng Y."/>
            <person name="Liu T."/>
            <person name="Pan Y."/>
            <person name="Xia L."/>
            <person name="Li J."/>
            <person name="Zhao F."/>
            <person name="Cao W."/>
        </authorList>
    </citation>
    <scope>NUCLEOTIDE SEQUENCE</scope>
    <source>
        <strain evidence="2">Rsan-2018</strain>
        <tissue evidence="2">Larvae</tissue>
    </source>
</reference>
<comment type="caution">
    <text evidence="2">The sequence shown here is derived from an EMBL/GenBank/DDBJ whole genome shotgun (WGS) entry which is preliminary data.</text>
</comment>
<evidence type="ECO:0000256" key="1">
    <source>
        <dbReference type="SAM" id="MobiDB-lite"/>
    </source>
</evidence>
<name>A0A9D4Q874_RHISA</name>
<gene>
    <name evidence="2" type="ORF">HPB52_019461</name>
</gene>
<keyword evidence="3" id="KW-1185">Reference proteome</keyword>
<accession>A0A9D4Q874</accession>
<evidence type="ECO:0000313" key="2">
    <source>
        <dbReference type="EMBL" id="KAH7969562.1"/>
    </source>
</evidence>
<protein>
    <submittedName>
        <fullName evidence="2">Uncharacterized protein</fullName>
    </submittedName>
</protein>
<feature type="compositionally biased region" description="Polar residues" evidence="1">
    <location>
        <begin position="35"/>
        <end position="53"/>
    </location>
</feature>
<evidence type="ECO:0000313" key="3">
    <source>
        <dbReference type="Proteomes" id="UP000821837"/>
    </source>
</evidence>
<proteinExistence type="predicted"/>
<organism evidence="2 3">
    <name type="scientific">Rhipicephalus sanguineus</name>
    <name type="common">Brown dog tick</name>
    <name type="synonym">Ixodes sanguineus</name>
    <dbReference type="NCBI Taxonomy" id="34632"/>
    <lineage>
        <taxon>Eukaryota</taxon>
        <taxon>Metazoa</taxon>
        <taxon>Ecdysozoa</taxon>
        <taxon>Arthropoda</taxon>
        <taxon>Chelicerata</taxon>
        <taxon>Arachnida</taxon>
        <taxon>Acari</taxon>
        <taxon>Parasitiformes</taxon>
        <taxon>Ixodida</taxon>
        <taxon>Ixodoidea</taxon>
        <taxon>Ixodidae</taxon>
        <taxon>Rhipicephalinae</taxon>
        <taxon>Rhipicephalus</taxon>
        <taxon>Rhipicephalus</taxon>
    </lineage>
</organism>
<reference evidence="2" key="1">
    <citation type="journal article" date="2020" name="Cell">
        <title>Large-Scale Comparative Analyses of Tick Genomes Elucidate Their Genetic Diversity and Vector Capacities.</title>
        <authorList>
            <consortium name="Tick Genome and Microbiome Consortium (TIGMIC)"/>
            <person name="Jia N."/>
            <person name="Wang J."/>
            <person name="Shi W."/>
            <person name="Du L."/>
            <person name="Sun Y."/>
            <person name="Zhan W."/>
            <person name="Jiang J.F."/>
            <person name="Wang Q."/>
            <person name="Zhang B."/>
            <person name="Ji P."/>
            <person name="Bell-Sakyi L."/>
            <person name="Cui X.M."/>
            <person name="Yuan T.T."/>
            <person name="Jiang B.G."/>
            <person name="Yang W.F."/>
            <person name="Lam T.T."/>
            <person name="Chang Q.C."/>
            <person name="Ding S.J."/>
            <person name="Wang X.J."/>
            <person name="Zhu J.G."/>
            <person name="Ruan X.D."/>
            <person name="Zhao L."/>
            <person name="Wei J.T."/>
            <person name="Ye R.Z."/>
            <person name="Que T.C."/>
            <person name="Du C.H."/>
            <person name="Zhou Y.H."/>
            <person name="Cheng J.X."/>
            <person name="Dai P.F."/>
            <person name="Guo W.B."/>
            <person name="Han X.H."/>
            <person name="Huang E.J."/>
            <person name="Li L.F."/>
            <person name="Wei W."/>
            <person name="Gao Y.C."/>
            <person name="Liu J.Z."/>
            <person name="Shao H.Z."/>
            <person name="Wang X."/>
            <person name="Wang C.C."/>
            <person name="Yang T.C."/>
            <person name="Huo Q.B."/>
            <person name="Li W."/>
            <person name="Chen H.Y."/>
            <person name="Chen S.E."/>
            <person name="Zhou L.G."/>
            <person name="Ni X.B."/>
            <person name="Tian J.H."/>
            <person name="Sheng Y."/>
            <person name="Liu T."/>
            <person name="Pan Y.S."/>
            <person name="Xia L.Y."/>
            <person name="Li J."/>
            <person name="Zhao F."/>
            <person name="Cao W.C."/>
        </authorList>
    </citation>
    <scope>NUCLEOTIDE SEQUENCE</scope>
    <source>
        <strain evidence="2">Rsan-2018</strain>
    </source>
</reference>
<sequence length="210" mass="21873">MAPRKPTRREPAACRQGSKRPAKRVPTAAWASSLGAATTQASGTQRATWTQPRGQEVPSFFFSEGTMEGAKTGVPRPAPAPCPVAVPRLHSLGSRCGGRGGPAAVTSRRSILCQVRRGGALQEPLHGDLHVARDTPAPLGQRSDADLAAICQTSTVGRSPVCGAINRTADVLTAASPAAVSNRGSRRRRGDNGRRPAPRTLVPPPPSTAE</sequence>
<feature type="compositionally biased region" description="Pro residues" evidence="1">
    <location>
        <begin position="201"/>
        <end position="210"/>
    </location>
</feature>